<dbReference type="InterPro" id="IPR004805">
    <property type="entry name" value="DnaE2/DnaE/PolC"/>
</dbReference>
<dbReference type="InterPro" id="IPR041931">
    <property type="entry name" value="DNA_pol3_alpha_thumb_dom"/>
</dbReference>
<proteinExistence type="predicted"/>
<dbReference type="PANTHER" id="PTHR32294:SF0">
    <property type="entry name" value="DNA POLYMERASE III SUBUNIT ALPHA"/>
    <property type="match status" value="1"/>
</dbReference>
<feature type="domain" description="DOD-type homing endonuclease" evidence="13">
    <location>
        <begin position="952"/>
        <end position="1024"/>
    </location>
</feature>
<dbReference type="GO" id="GO:0008408">
    <property type="term" value="F:3'-5' exonuclease activity"/>
    <property type="evidence" value="ECO:0007669"/>
    <property type="project" value="InterPro"/>
</dbReference>
<reference evidence="14" key="1">
    <citation type="submission" date="2017-07" db="EMBL/GenBank/DDBJ databases">
        <title>The cable genome - Insights into the physiology and evolution of filamentous bacteria capable of sulfide oxidation via long distance electron transfer.</title>
        <authorList>
            <person name="Thorup C."/>
            <person name="Bjerg J.T."/>
            <person name="Schreiber L."/>
            <person name="Nielsen L.P."/>
            <person name="Kjeldsen K.U."/>
            <person name="Boesen T."/>
            <person name="Boggild A."/>
            <person name="Meysman F."/>
            <person name="Geelhoed J."/>
            <person name="Schramm A."/>
        </authorList>
    </citation>
    <scope>NUCLEOTIDE SEQUENCE [LARGE SCALE GENOMIC DNA]</scope>
    <source>
        <strain evidence="14">GS</strain>
    </source>
</reference>
<dbReference type="NCBIfam" id="TIGR01445">
    <property type="entry name" value="intein_Nterm"/>
    <property type="match status" value="1"/>
</dbReference>
<dbReference type="InterPro" id="IPR011708">
    <property type="entry name" value="DNA_pol3_alpha_NTPase_dom"/>
</dbReference>
<dbReference type="GO" id="GO:0003676">
    <property type="term" value="F:nucleic acid binding"/>
    <property type="evidence" value="ECO:0007669"/>
    <property type="project" value="InterPro"/>
</dbReference>
<gene>
    <name evidence="14" type="ORF">CDV28_13525</name>
</gene>
<dbReference type="SMART" id="SM00305">
    <property type="entry name" value="HintC"/>
    <property type="match status" value="1"/>
</dbReference>
<dbReference type="NCBIfam" id="TIGR00594">
    <property type="entry name" value="polc"/>
    <property type="match status" value="1"/>
</dbReference>
<keyword evidence="8" id="KW-0239">DNA-directed DNA polymerase</keyword>
<keyword evidence="4 14" id="KW-0808">Transferase</keyword>
<dbReference type="InterPro" id="IPR004860">
    <property type="entry name" value="LAGLIDADG_dom"/>
</dbReference>
<dbReference type="SUPFAM" id="SSF160975">
    <property type="entry name" value="AF1531-like"/>
    <property type="match status" value="1"/>
</dbReference>
<feature type="region of interest" description="Disordered" evidence="12">
    <location>
        <begin position="1591"/>
        <end position="1617"/>
    </location>
</feature>
<dbReference type="PROSITE" id="PS50817">
    <property type="entry name" value="INTEIN_N_TER"/>
    <property type="match status" value="1"/>
</dbReference>
<dbReference type="InterPro" id="IPR003586">
    <property type="entry name" value="Hint_dom_C"/>
</dbReference>
<dbReference type="Gene3D" id="2.170.16.10">
    <property type="entry name" value="Hedgehog/Intein (Hint) domain"/>
    <property type="match status" value="2"/>
</dbReference>
<evidence type="ECO:0000256" key="6">
    <source>
        <dbReference type="ARBA" id="ARBA00022705"/>
    </source>
</evidence>
<keyword evidence="5 14" id="KW-0548">Nucleotidyltransferase</keyword>
<dbReference type="NCBIfam" id="TIGR01443">
    <property type="entry name" value="intein_Cterm"/>
    <property type="match status" value="1"/>
</dbReference>
<dbReference type="Gene3D" id="3.20.20.140">
    <property type="entry name" value="Metal-dependent hydrolases"/>
    <property type="match status" value="1"/>
</dbReference>
<dbReference type="Pfam" id="PF02811">
    <property type="entry name" value="PHP"/>
    <property type="match status" value="1"/>
</dbReference>
<dbReference type="InterPro" id="IPR027434">
    <property type="entry name" value="Homing_endonucl"/>
</dbReference>
<dbReference type="Gene3D" id="1.10.10.1600">
    <property type="entry name" value="Bacterial DNA polymerase III alpha subunit, thumb domain"/>
    <property type="match status" value="1"/>
</dbReference>
<keyword evidence="6" id="KW-0235">DNA replication</keyword>
<dbReference type="InterPro" id="IPR004042">
    <property type="entry name" value="Intein_endonuc_central"/>
</dbReference>
<comment type="caution">
    <text evidence="14">The sequence shown here is derived from an EMBL/GenBank/DDBJ whole genome shotgun (WGS) entry which is preliminary data.</text>
</comment>
<evidence type="ECO:0000256" key="2">
    <source>
        <dbReference type="ARBA" id="ARBA00012417"/>
    </source>
</evidence>
<dbReference type="Pfam" id="PF14528">
    <property type="entry name" value="LAGLIDADG_3"/>
    <property type="match status" value="1"/>
</dbReference>
<dbReference type="Gene3D" id="3.10.28.10">
    <property type="entry name" value="Homing endonucleases"/>
    <property type="match status" value="1"/>
</dbReference>
<dbReference type="SUPFAM" id="SSF89550">
    <property type="entry name" value="PHP domain-like"/>
    <property type="match status" value="1"/>
</dbReference>
<dbReference type="InterPro" id="IPR012340">
    <property type="entry name" value="NA-bd_OB-fold"/>
</dbReference>
<dbReference type="Proteomes" id="UP000316238">
    <property type="component" value="Unassembled WGS sequence"/>
</dbReference>
<dbReference type="PANTHER" id="PTHR32294">
    <property type="entry name" value="DNA POLYMERASE III SUBUNIT ALPHA"/>
    <property type="match status" value="1"/>
</dbReference>
<dbReference type="PRINTS" id="PR00379">
    <property type="entry name" value="INTEIN"/>
</dbReference>
<accession>A0A521FZM5</accession>
<dbReference type="GO" id="GO:0003887">
    <property type="term" value="F:DNA-directed DNA polymerase activity"/>
    <property type="evidence" value="ECO:0007669"/>
    <property type="project" value="UniProtKB-KW"/>
</dbReference>
<dbReference type="CDD" id="cd12113">
    <property type="entry name" value="PHP_PolIIIA_DnaE3"/>
    <property type="match status" value="1"/>
</dbReference>
<evidence type="ECO:0000259" key="13">
    <source>
        <dbReference type="PROSITE" id="PS50819"/>
    </source>
</evidence>
<dbReference type="GO" id="GO:0004519">
    <property type="term" value="F:endonuclease activity"/>
    <property type="evidence" value="ECO:0007669"/>
    <property type="project" value="InterPro"/>
</dbReference>
<keyword evidence="15" id="KW-1185">Reference proteome</keyword>
<evidence type="ECO:0000256" key="4">
    <source>
        <dbReference type="ARBA" id="ARBA00022679"/>
    </source>
</evidence>
<dbReference type="EC" id="2.7.7.7" evidence="2"/>
<comment type="catalytic activity">
    <reaction evidence="10">
        <text>DNA(n) + a 2'-deoxyribonucleoside 5'-triphosphate = DNA(n+1) + diphosphate</text>
        <dbReference type="Rhea" id="RHEA:22508"/>
        <dbReference type="Rhea" id="RHEA-COMP:17339"/>
        <dbReference type="Rhea" id="RHEA-COMP:17340"/>
        <dbReference type="ChEBI" id="CHEBI:33019"/>
        <dbReference type="ChEBI" id="CHEBI:61560"/>
        <dbReference type="ChEBI" id="CHEBI:173112"/>
        <dbReference type="EC" id="2.7.7.7"/>
    </reaction>
</comment>
<dbReference type="InterPro" id="IPR003141">
    <property type="entry name" value="Pol/His_phosphatase_N"/>
</dbReference>
<dbReference type="SUPFAM" id="SSF51294">
    <property type="entry name" value="Hedgehog/intein (Hint) domain"/>
    <property type="match status" value="1"/>
</dbReference>
<evidence type="ECO:0000256" key="12">
    <source>
        <dbReference type="SAM" id="MobiDB-lite"/>
    </source>
</evidence>
<dbReference type="Pfam" id="PF01336">
    <property type="entry name" value="tRNA_anti-codon"/>
    <property type="match status" value="1"/>
</dbReference>
<protein>
    <recommendedName>
        <fullName evidence="3">DNA polymerase III subunit alpha</fullName>
        <ecNumber evidence="2">2.7.7.7</ecNumber>
    </recommendedName>
</protein>
<evidence type="ECO:0000256" key="5">
    <source>
        <dbReference type="ARBA" id="ARBA00022695"/>
    </source>
</evidence>
<dbReference type="InterPro" id="IPR029460">
    <property type="entry name" value="DNAPol_HHH"/>
</dbReference>
<evidence type="ECO:0000256" key="7">
    <source>
        <dbReference type="ARBA" id="ARBA00022813"/>
    </source>
</evidence>
<keyword evidence="7" id="KW-0068">Autocatalytic cleavage</keyword>
<dbReference type="InterPro" id="IPR016195">
    <property type="entry name" value="Pol/histidinol_Pase-like"/>
</dbReference>
<dbReference type="CDD" id="cd04485">
    <property type="entry name" value="DnaE_OBF"/>
    <property type="match status" value="1"/>
</dbReference>
<sequence length="1617" mass="181163">MSQSFTHLHVHTQYSMLDGAIRIGDLIEKTKEYGMNAVAVTDHGAMYGALEFYTKAKKAGIRPIIGCELYIAETDHLIHDKSAGHNFHLVLLAMNEDGYRNLMKLASVAQTAGFYYKPRIDRKLLASHHEGLIALSACLHGEVPWLISHSGMDAARQKALELQQLFGNRLYFEVQENGIPEQTKVNVGLQELGNDLGIKLVATNDCHYLNKDEAYAHEVLLCIQTSKVISDPGRFKFSTDELYFKPPEVMARQFSWCPEALSNTMEVAERCDLKLKFGENHFPIFPVPAGESLESLFEHACRDGLEQRLALLRELQEVSQELEQQYRERLEMEIKVIQKMGFAGYFLIVADFINWAKSKGIPVGPGRGSGAGSLAAYCMAITDIDPIPYGLLFERFLNVERVSMPDFDVDFCKDRRDEVIDYVRQRYGGDAHVAQIVAYGSMKARAVLRDVGRVLEIPLPQVDRIAKLVPEELKITLKKAIDQEPRLRDAMREESIQKLLKVAQTLEGLARHKSTHAAGVVISPKPMVEYLPVCIGPDKEILTQYDMKYTEMTGLIKFDFLGLKTLTVIDRALKLIKQDIGLEVQLNKLPTDDQKTYDLLCAGSSLGVFQLESDGMRELLINMAPEQFTDLIALVALYRPGPLDSGMVKQFVETKHGRRPAEYPLPQIKEVLRETYGVIVYQEQVMKISNILASYSLGDADILRRAMGKKIPEEMEKERGKFMAGAKVNGIPEERAAYVFDLMAKFAGYGFNKCVVGATRLLDAETGELLTVEELHQQPRRFMVHALGEDGKLRPRQVLDVFENGIKPVFELRTVQGHRITATANHPFRTLHGWTLLGDLKPGDRIAAPRRLIVQGGRCWPRHELITLAGLLAEGNVCHPSSLYFFGNDAVLVQDFAEAAAQFPESKARVYQRSDGRFEVCVNTGRDMRFGKKERSAEEEAAPPVRSGAWHWAEQLGILGKKAVEKAVPPEVFLLADADIELFLGRLWAGDGFIANHDQFTPFYATSSFQLAYDVQTLLLRLGIPSGVHEKQFRYRGEMRQGYTVHLVGEGTAETFIRRVAPHALGRERQVEQLRHHLEGKQPGLTSKDTVPVEVRTWVDEERRGAGLTWSELEQRSSLCMKEFMGKGSAGKRGFRRSTLARLAEFFTSSRLAQLAESDIFWDSVVSIEPRGEQQTYDLTVEEDHNFVADGLIVHNSHSAAYALVAYHTAYLKAHYPAQFLAALLSCDVDNTDKVVRYINECRQMSIEVLPPDINESYHDFTVIKDRIRFGLAAVKGVGGAALDSVIEERRKAPYTSLADFCGRVDSSRVNRKVLENLIKAGAFDSMRAKRAQLMEVLDKTIEQAKTVQRDRMSGQMSLFSMGGGAAKSGASVAAEIKLPDVEEWAPLVKLGYEKETVGFFLTGHPLDGVIDHIRLVADSDLAAMESWKDGQIVRVGGLIQRFKEHRSKKGDRMAFTVLEDMTASVEVVVFPETFAKCSHLLGSEQPLIVQGSVQVSERGANIIADEVLPLHEAMEKFATQAVIKIQAARTSRSQLTALKELFYQFHGTLPVKITLHFDGRGEADIEPGPDLKVRPCPEFCQRVQECVGPQSLKMPMQKAEPRRKKSEGGGDRSYQR</sequence>
<keyword evidence="9" id="KW-0651">Protein splicing</keyword>
<evidence type="ECO:0000256" key="9">
    <source>
        <dbReference type="ARBA" id="ARBA00023000"/>
    </source>
</evidence>
<evidence type="ECO:0000256" key="10">
    <source>
        <dbReference type="ARBA" id="ARBA00049244"/>
    </source>
</evidence>
<dbReference type="InterPro" id="IPR036844">
    <property type="entry name" value="Hint_dom_sf"/>
</dbReference>
<dbReference type="Pfam" id="PF14579">
    <property type="entry name" value="HHH_6"/>
    <property type="match status" value="1"/>
</dbReference>
<evidence type="ECO:0000256" key="1">
    <source>
        <dbReference type="ARBA" id="ARBA00004496"/>
    </source>
</evidence>
<evidence type="ECO:0000256" key="3">
    <source>
        <dbReference type="ARBA" id="ARBA00019114"/>
    </source>
</evidence>
<dbReference type="SMART" id="SM00306">
    <property type="entry name" value="HintN"/>
    <property type="match status" value="1"/>
</dbReference>
<dbReference type="GO" id="GO:0005737">
    <property type="term" value="C:cytoplasm"/>
    <property type="evidence" value="ECO:0007669"/>
    <property type="project" value="UniProtKB-SubCell"/>
</dbReference>
<comment type="subcellular location">
    <subcellularLocation>
        <location evidence="1">Cytoplasm</location>
    </subcellularLocation>
</comment>
<dbReference type="GO" id="GO:0006260">
    <property type="term" value="P:DNA replication"/>
    <property type="evidence" value="ECO:0007669"/>
    <property type="project" value="UniProtKB-KW"/>
</dbReference>
<keyword evidence="11" id="KW-0175">Coiled coil</keyword>
<dbReference type="Pfam" id="PF14890">
    <property type="entry name" value="Intein_splicing"/>
    <property type="match status" value="1"/>
</dbReference>
<dbReference type="InterPro" id="IPR003587">
    <property type="entry name" value="Hint_dom_N"/>
</dbReference>
<dbReference type="InterPro" id="IPR006142">
    <property type="entry name" value="INTEIN"/>
</dbReference>
<dbReference type="Pfam" id="PF07733">
    <property type="entry name" value="DNA_pol3_alpha"/>
    <property type="match status" value="1"/>
</dbReference>
<organism evidence="14 15">
    <name type="scientific">Candidatus Electronema aureum</name>
    <dbReference type="NCBI Taxonomy" id="2005002"/>
    <lineage>
        <taxon>Bacteria</taxon>
        <taxon>Pseudomonadati</taxon>
        <taxon>Thermodesulfobacteriota</taxon>
        <taxon>Desulfobulbia</taxon>
        <taxon>Desulfobulbales</taxon>
        <taxon>Desulfobulbaceae</taxon>
        <taxon>Candidatus Electronema</taxon>
    </lineage>
</organism>
<dbReference type="Pfam" id="PF17657">
    <property type="entry name" value="DNA_pol3_finger"/>
    <property type="match status" value="1"/>
</dbReference>
<dbReference type="NCBIfam" id="NF004226">
    <property type="entry name" value="PRK05673.1"/>
    <property type="match status" value="1"/>
</dbReference>
<dbReference type="GO" id="GO:0016539">
    <property type="term" value="P:intein-mediated protein splicing"/>
    <property type="evidence" value="ECO:0007669"/>
    <property type="project" value="InterPro"/>
</dbReference>
<dbReference type="InterPro" id="IPR030934">
    <property type="entry name" value="Intein_C"/>
</dbReference>
<dbReference type="InterPro" id="IPR006141">
    <property type="entry name" value="Intein_N"/>
</dbReference>
<dbReference type="InterPro" id="IPR004365">
    <property type="entry name" value="NA-bd_OB_tRNA"/>
</dbReference>
<dbReference type="SMART" id="SM00481">
    <property type="entry name" value="POLIIIAc"/>
    <property type="match status" value="1"/>
</dbReference>
<evidence type="ECO:0000256" key="11">
    <source>
        <dbReference type="SAM" id="Coils"/>
    </source>
</evidence>
<dbReference type="EMBL" id="NQJD01000035">
    <property type="protein sequence ID" value="TAA74216.1"/>
    <property type="molecule type" value="Genomic_DNA"/>
</dbReference>
<evidence type="ECO:0000313" key="15">
    <source>
        <dbReference type="Proteomes" id="UP000316238"/>
    </source>
</evidence>
<evidence type="ECO:0000256" key="8">
    <source>
        <dbReference type="ARBA" id="ARBA00022932"/>
    </source>
</evidence>
<dbReference type="Gene3D" id="2.40.50.140">
    <property type="entry name" value="Nucleic acid-binding proteins"/>
    <property type="match status" value="1"/>
</dbReference>
<dbReference type="PROSITE" id="PS50818">
    <property type="entry name" value="INTEIN_C_TER"/>
    <property type="match status" value="1"/>
</dbReference>
<dbReference type="InterPro" id="IPR040982">
    <property type="entry name" value="DNA_pol3_finger"/>
</dbReference>
<dbReference type="InterPro" id="IPR004013">
    <property type="entry name" value="PHP_dom"/>
</dbReference>
<evidence type="ECO:0000313" key="14">
    <source>
        <dbReference type="EMBL" id="TAA74216.1"/>
    </source>
</evidence>
<feature type="compositionally biased region" description="Basic and acidic residues" evidence="12">
    <location>
        <begin position="1607"/>
        <end position="1617"/>
    </location>
</feature>
<dbReference type="Gene3D" id="1.10.150.870">
    <property type="match status" value="1"/>
</dbReference>
<feature type="coiled-coil region" evidence="11">
    <location>
        <begin position="305"/>
        <end position="335"/>
    </location>
</feature>
<dbReference type="CDD" id="cd00081">
    <property type="entry name" value="Hint"/>
    <property type="match status" value="2"/>
</dbReference>
<name>A0A521FZM5_9BACT</name>
<dbReference type="PROSITE" id="PS50819">
    <property type="entry name" value="INTEIN_ENDONUCLEASE"/>
    <property type="match status" value="1"/>
</dbReference>
<dbReference type="SUPFAM" id="SSF55608">
    <property type="entry name" value="Homing endonucleases"/>
    <property type="match status" value="1"/>
</dbReference>